<comment type="caution">
    <text evidence="1">The sequence shown here is derived from an EMBL/GenBank/DDBJ whole genome shotgun (WGS) entry which is preliminary data.</text>
</comment>
<dbReference type="EMBL" id="RAWB01000089">
    <property type="protein sequence ID" value="RKH61793.1"/>
    <property type="molecule type" value="Genomic_DNA"/>
</dbReference>
<name>A0A3A8PZL9_9BACT</name>
<gene>
    <name evidence="1" type="ORF">D7V93_11200</name>
</gene>
<evidence type="ECO:0000313" key="2">
    <source>
        <dbReference type="Proteomes" id="UP000272888"/>
    </source>
</evidence>
<sequence>MTEEKRFEEILGELGALMLHLELFSFRVLLIGGQVLALESRQRGGTGVISIATDTGTMVDRGFSFEPDLLIDLDGTGPTDDQLPRILEQRGYKMLNRGFRWSKDLPGGPMRLDLFAPSEDVTSADLPMHMTLLPDSRLALRRRQRVELTIGGKTVGIHLPDAAGFLAMKERAKREQRPEKAKDSFDMFAYVKLVGPETVRASLQQASDVDPLLRDRLRQLFKDVSAPGPQDVITYAASLDTDEQELLAQAAVDLFAEL</sequence>
<accession>A0A3A8PZL9</accession>
<evidence type="ECO:0008006" key="3">
    <source>
        <dbReference type="Google" id="ProtNLM"/>
    </source>
</evidence>
<organism evidence="1 2">
    <name type="scientific">Corallococcus llansteffanensis</name>
    <dbReference type="NCBI Taxonomy" id="2316731"/>
    <lineage>
        <taxon>Bacteria</taxon>
        <taxon>Pseudomonadati</taxon>
        <taxon>Myxococcota</taxon>
        <taxon>Myxococcia</taxon>
        <taxon>Myxococcales</taxon>
        <taxon>Cystobacterineae</taxon>
        <taxon>Myxococcaceae</taxon>
        <taxon>Corallococcus</taxon>
    </lineage>
</organism>
<keyword evidence="2" id="KW-1185">Reference proteome</keyword>
<protein>
    <recommendedName>
        <fullName evidence="3">Nucleotidyl transferase AbiEii/AbiGii toxin family protein</fullName>
    </recommendedName>
</protein>
<dbReference type="AlphaFoldDB" id="A0A3A8PZL9"/>
<reference evidence="2" key="1">
    <citation type="submission" date="2018-09" db="EMBL/GenBank/DDBJ databases">
        <authorList>
            <person name="Livingstone P.G."/>
            <person name="Whitworth D.E."/>
        </authorList>
    </citation>
    <scope>NUCLEOTIDE SEQUENCE [LARGE SCALE GENOMIC DNA]</scope>
    <source>
        <strain evidence="2">CA051B</strain>
    </source>
</reference>
<proteinExistence type="predicted"/>
<dbReference type="Proteomes" id="UP000272888">
    <property type="component" value="Unassembled WGS sequence"/>
</dbReference>
<evidence type="ECO:0000313" key="1">
    <source>
        <dbReference type="EMBL" id="RKH61793.1"/>
    </source>
</evidence>
<dbReference type="RefSeq" id="WP_120643389.1">
    <property type="nucleotide sequence ID" value="NZ_RAWB01000089.1"/>
</dbReference>